<reference evidence="1 2" key="2">
    <citation type="journal article" date="2022" name="Mol. Ecol. Resour.">
        <title>The genomes of chicory, endive, great burdock and yacon provide insights into Asteraceae paleo-polyploidization history and plant inulin production.</title>
        <authorList>
            <person name="Fan W."/>
            <person name="Wang S."/>
            <person name="Wang H."/>
            <person name="Wang A."/>
            <person name="Jiang F."/>
            <person name="Liu H."/>
            <person name="Zhao H."/>
            <person name="Xu D."/>
            <person name="Zhang Y."/>
        </authorList>
    </citation>
    <scope>NUCLEOTIDE SEQUENCE [LARGE SCALE GENOMIC DNA]</scope>
    <source>
        <strain evidence="2">cv. Yunnan</strain>
        <tissue evidence="1">Leaves</tissue>
    </source>
</reference>
<proteinExistence type="predicted"/>
<protein>
    <submittedName>
        <fullName evidence="1">Uncharacterized protein</fullName>
    </submittedName>
</protein>
<reference evidence="2" key="1">
    <citation type="journal article" date="2022" name="Mol. Ecol. Resour.">
        <title>The genomes of chicory, endive, great burdock and yacon provide insights into Asteraceae palaeo-polyploidization history and plant inulin production.</title>
        <authorList>
            <person name="Fan W."/>
            <person name="Wang S."/>
            <person name="Wang H."/>
            <person name="Wang A."/>
            <person name="Jiang F."/>
            <person name="Liu H."/>
            <person name="Zhao H."/>
            <person name="Xu D."/>
            <person name="Zhang Y."/>
        </authorList>
    </citation>
    <scope>NUCLEOTIDE SEQUENCE [LARGE SCALE GENOMIC DNA]</scope>
    <source>
        <strain evidence="2">cv. Yunnan</strain>
    </source>
</reference>
<name>A0ACB9HDC1_9ASTR</name>
<evidence type="ECO:0000313" key="1">
    <source>
        <dbReference type="EMBL" id="KAI3793869.1"/>
    </source>
</evidence>
<sequence>MDALDSVFEPLREFSKDSYRLVKRCHKPDRKAHLHPYQQYHCWICLGHTVVKECVEDDSCMFKKRSMMYCRELFWFSVLTE</sequence>
<evidence type="ECO:0000313" key="2">
    <source>
        <dbReference type="Proteomes" id="UP001056120"/>
    </source>
</evidence>
<accession>A0ACB9HDC1</accession>
<dbReference type="EMBL" id="CM042029">
    <property type="protein sequence ID" value="KAI3793869.1"/>
    <property type="molecule type" value="Genomic_DNA"/>
</dbReference>
<gene>
    <name evidence="1" type="ORF">L1987_36492</name>
</gene>
<dbReference type="Proteomes" id="UP001056120">
    <property type="component" value="Linkage Group LG12"/>
</dbReference>
<organism evidence="1 2">
    <name type="scientific">Smallanthus sonchifolius</name>
    <dbReference type="NCBI Taxonomy" id="185202"/>
    <lineage>
        <taxon>Eukaryota</taxon>
        <taxon>Viridiplantae</taxon>
        <taxon>Streptophyta</taxon>
        <taxon>Embryophyta</taxon>
        <taxon>Tracheophyta</taxon>
        <taxon>Spermatophyta</taxon>
        <taxon>Magnoliopsida</taxon>
        <taxon>eudicotyledons</taxon>
        <taxon>Gunneridae</taxon>
        <taxon>Pentapetalae</taxon>
        <taxon>asterids</taxon>
        <taxon>campanulids</taxon>
        <taxon>Asterales</taxon>
        <taxon>Asteraceae</taxon>
        <taxon>Asteroideae</taxon>
        <taxon>Heliantheae alliance</taxon>
        <taxon>Millerieae</taxon>
        <taxon>Smallanthus</taxon>
    </lineage>
</organism>
<comment type="caution">
    <text evidence="1">The sequence shown here is derived from an EMBL/GenBank/DDBJ whole genome shotgun (WGS) entry which is preliminary data.</text>
</comment>
<keyword evidence="2" id="KW-1185">Reference proteome</keyword>